<keyword evidence="2" id="KW-1185">Reference proteome</keyword>
<accession>L1L7R9</accession>
<proteinExistence type="predicted"/>
<dbReference type="Proteomes" id="UP000010411">
    <property type="component" value="Unassembled WGS sequence"/>
</dbReference>
<name>L1L7R9_9ACTN</name>
<evidence type="ECO:0000313" key="1">
    <source>
        <dbReference type="EMBL" id="EKX68824.1"/>
    </source>
</evidence>
<evidence type="ECO:0000313" key="2">
    <source>
        <dbReference type="Proteomes" id="UP000010411"/>
    </source>
</evidence>
<organism evidence="1 2">
    <name type="scientific">Streptomyces ipomoeae 91-03</name>
    <dbReference type="NCBI Taxonomy" id="698759"/>
    <lineage>
        <taxon>Bacteria</taxon>
        <taxon>Bacillati</taxon>
        <taxon>Actinomycetota</taxon>
        <taxon>Actinomycetes</taxon>
        <taxon>Kitasatosporales</taxon>
        <taxon>Streptomycetaceae</taxon>
        <taxon>Streptomyces</taxon>
    </lineage>
</organism>
<gene>
    <name evidence="1" type="ORF">STRIP9103_03931</name>
</gene>
<reference evidence="1 2" key="1">
    <citation type="submission" date="2012-11" db="EMBL/GenBank/DDBJ databases">
        <authorList>
            <person name="Huguet-Tapia J.C."/>
            <person name="Durkin A.S."/>
            <person name="Pettis G.S."/>
            <person name="Badger J.H."/>
        </authorList>
    </citation>
    <scope>NUCLEOTIDE SEQUENCE [LARGE SCALE GENOMIC DNA]</scope>
    <source>
        <strain evidence="1 2">91-03</strain>
    </source>
</reference>
<dbReference type="EMBL" id="AEJC01000056">
    <property type="protein sequence ID" value="EKX68824.1"/>
    <property type="molecule type" value="Genomic_DNA"/>
</dbReference>
<comment type="caution">
    <text evidence="1">The sequence shown here is derived from an EMBL/GenBank/DDBJ whole genome shotgun (WGS) entry which is preliminary data.</text>
</comment>
<sequence length="113" mass="11809">MRALGVVSADPLDDGAFDLVRISPRAVVDTPPDNEPTMLGDLGAVTLIMSGHGVTGACGHSCRDCGVSPRLSSWAALRRTPRRGGHLADRSNAKASVARCGTTEDLRAMARPD</sequence>
<dbReference type="AlphaFoldDB" id="L1L7R9"/>
<protein>
    <submittedName>
        <fullName evidence="1">Uncharacterized protein</fullName>
    </submittedName>
</protein>